<gene>
    <name evidence="2" type="ORF">ACFPIJ_19265</name>
</gene>
<keyword evidence="3" id="KW-1185">Reference proteome</keyword>
<dbReference type="InterPro" id="IPR024726">
    <property type="entry name" value="FhuF_C"/>
</dbReference>
<accession>A0ABV9VUF7</accession>
<proteinExistence type="predicted"/>
<feature type="domain" description="Ferric siderophore reductase C-terminal" evidence="1">
    <location>
        <begin position="192"/>
        <end position="212"/>
    </location>
</feature>
<sequence>MNPYFVWEDLKAGTEAGAGWRPFTDLLDPAVAAERVGVARDTLVTMFGLDPATVPVRVVASVTFLGVASRLLAPPLLTPRFPAPGQLFWKPVAGGPWPMACTVPAGDERAEAAEGIAVFRDRILLGLVAPLLAVFQAEFRLSPKVLWGNVSSALAGAAGQLDDPAVWATVAELLGVAPLAGTADLHGRALRRRNCCLYYRIPGGGTCGDCVLRR</sequence>
<dbReference type="Pfam" id="PF11575">
    <property type="entry name" value="FhuF_C"/>
    <property type="match status" value="1"/>
</dbReference>
<dbReference type="EMBL" id="JBHSIU010000019">
    <property type="protein sequence ID" value="MFC4999968.1"/>
    <property type="molecule type" value="Genomic_DNA"/>
</dbReference>
<comment type="caution">
    <text evidence="2">The sequence shown here is derived from an EMBL/GenBank/DDBJ whole genome shotgun (WGS) entry which is preliminary data.</text>
</comment>
<evidence type="ECO:0000313" key="2">
    <source>
        <dbReference type="EMBL" id="MFC4999968.1"/>
    </source>
</evidence>
<dbReference type="RefSeq" id="WP_380116525.1">
    <property type="nucleotide sequence ID" value="NZ_JBHSIU010000019.1"/>
</dbReference>
<evidence type="ECO:0000313" key="3">
    <source>
        <dbReference type="Proteomes" id="UP001595912"/>
    </source>
</evidence>
<organism evidence="2 3">
    <name type="scientific">Dactylosporangium cerinum</name>
    <dbReference type="NCBI Taxonomy" id="1434730"/>
    <lineage>
        <taxon>Bacteria</taxon>
        <taxon>Bacillati</taxon>
        <taxon>Actinomycetota</taxon>
        <taxon>Actinomycetes</taxon>
        <taxon>Micromonosporales</taxon>
        <taxon>Micromonosporaceae</taxon>
        <taxon>Dactylosporangium</taxon>
    </lineage>
</organism>
<reference evidence="3" key="1">
    <citation type="journal article" date="2019" name="Int. J. Syst. Evol. Microbiol.">
        <title>The Global Catalogue of Microorganisms (GCM) 10K type strain sequencing project: providing services to taxonomists for standard genome sequencing and annotation.</title>
        <authorList>
            <consortium name="The Broad Institute Genomics Platform"/>
            <consortium name="The Broad Institute Genome Sequencing Center for Infectious Disease"/>
            <person name="Wu L."/>
            <person name="Ma J."/>
        </authorList>
    </citation>
    <scope>NUCLEOTIDE SEQUENCE [LARGE SCALE GENOMIC DNA]</scope>
    <source>
        <strain evidence="3">CGMCC 4.7152</strain>
    </source>
</reference>
<name>A0ABV9VUF7_9ACTN</name>
<protein>
    <submittedName>
        <fullName evidence="2">(2Fe-2S)-binding protein</fullName>
    </submittedName>
</protein>
<dbReference type="Proteomes" id="UP001595912">
    <property type="component" value="Unassembled WGS sequence"/>
</dbReference>
<evidence type="ECO:0000259" key="1">
    <source>
        <dbReference type="Pfam" id="PF11575"/>
    </source>
</evidence>